<dbReference type="InterPro" id="IPR039421">
    <property type="entry name" value="Type_1_exporter"/>
</dbReference>
<protein>
    <submittedName>
        <fullName evidence="11">ATP-binding/permease protein CydD</fullName>
    </submittedName>
</protein>
<evidence type="ECO:0000259" key="10">
    <source>
        <dbReference type="PROSITE" id="PS50929"/>
    </source>
</evidence>
<keyword evidence="2 8" id="KW-0812">Transmembrane</keyword>
<dbReference type="PANTHER" id="PTHR24221">
    <property type="entry name" value="ATP-BINDING CASSETTE SUB-FAMILY B"/>
    <property type="match status" value="1"/>
</dbReference>
<feature type="compositionally biased region" description="Pro residues" evidence="7">
    <location>
        <begin position="1"/>
        <end position="10"/>
    </location>
</feature>
<dbReference type="InterPro" id="IPR003439">
    <property type="entry name" value="ABC_transporter-like_ATP-bd"/>
</dbReference>
<feature type="domain" description="ABC transporter" evidence="9">
    <location>
        <begin position="358"/>
        <end position="571"/>
    </location>
</feature>
<comment type="subcellular location">
    <subcellularLocation>
        <location evidence="1">Cell membrane</location>
        <topology evidence="1">Multi-pass membrane protein</topology>
    </subcellularLocation>
</comment>
<dbReference type="EMBL" id="CP128986">
    <property type="protein sequence ID" value="WOC12875.1"/>
    <property type="molecule type" value="Genomic_DNA"/>
</dbReference>
<dbReference type="GO" id="GO:0016887">
    <property type="term" value="F:ATP hydrolysis activity"/>
    <property type="evidence" value="ECO:0007669"/>
    <property type="project" value="InterPro"/>
</dbReference>
<dbReference type="GO" id="GO:0005886">
    <property type="term" value="C:plasma membrane"/>
    <property type="evidence" value="ECO:0007669"/>
    <property type="project" value="UniProtKB-SubCell"/>
</dbReference>
<evidence type="ECO:0000256" key="2">
    <source>
        <dbReference type="ARBA" id="ARBA00022692"/>
    </source>
</evidence>
<dbReference type="CDD" id="cd03228">
    <property type="entry name" value="ABCC_MRP_Like"/>
    <property type="match status" value="1"/>
</dbReference>
<feature type="region of interest" description="Disordered" evidence="7">
    <location>
        <begin position="1"/>
        <end position="21"/>
    </location>
</feature>
<gene>
    <name evidence="11" type="primary">cydD_1</name>
    <name evidence="11" type="ORF">MP11Mi_19670</name>
</gene>
<dbReference type="InterPro" id="IPR017871">
    <property type="entry name" value="ABC_transporter-like_CS"/>
</dbReference>
<feature type="transmembrane region" description="Helical" evidence="8">
    <location>
        <begin position="159"/>
        <end position="179"/>
    </location>
</feature>
<evidence type="ECO:0000256" key="7">
    <source>
        <dbReference type="SAM" id="MobiDB-lite"/>
    </source>
</evidence>
<feature type="transmembrane region" description="Helical" evidence="8">
    <location>
        <begin position="264"/>
        <end position="292"/>
    </location>
</feature>
<keyword evidence="6 8" id="KW-0472">Membrane</keyword>
<proteinExistence type="predicted"/>
<dbReference type="PROSITE" id="PS00211">
    <property type="entry name" value="ABC_TRANSPORTER_1"/>
    <property type="match status" value="1"/>
</dbReference>
<feature type="compositionally biased region" description="Basic and acidic residues" evidence="7">
    <location>
        <begin position="11"/>
        <end position="21"/>
    </location>
</feature>
<dbReference type="PANTHER" id="PTHR24221:SF590">
    <property type="entry name" value="COMPONENT LINKED WITH THE ASSEMBLY OF CYTOCHROME' TRANSPORT TRANSMEMBRANE ATP-BINDING PROTEIN ABC TRANSPORTER CYDD-RELATED"/>
    <property type="match status" value="1"/>
</dbReference>
<evidence type="ECO:0000256" key="3">
    <source>
        <dbReference type="ARBA" id="ARBA00022741"/>
    </source>
</evidence>
<name>A0AA97CXA2_9ACTN</name>
<dbReference type="AlphaFoldDB" id="A0AA97CXA2"/>
<organism evidence="11">
    <name type="scientific">Gordonia sp. MP11Mi</name>
    <dbReference type="NCBI Taxonomy" id="3022769"/>
    <lineage>
        <taxon>Bacteria</taxon>
        <taxon>Bacillati</taxon>
        <taxon>Actinomycetota</taxon>
        <taxon>Actinomycetes</taxon>
        <taxon>Mycobacteriales</taxon>
        <taxon>Gordoniaceae</taxon>
        <taxon>Gordonia</taxon>
    </lineage>
</organism>
<dbReference type="PROSITE" id="PS50929">
    <property type="entry name" value="ABC_TM1F"/>
    <property type="match status" value="1"/>
</dbReference>
<dbReference type="InterPro" id="IPR003593">
    <property type="entry name" value="AAA+_ATPase"/>
</dbReference>
<dbReference type="RefSeq" id="WP_420038739.1">
    <property type="nucleotide sequence ID" value="NZ_CP128986.1"/>
</dbReference>
<keyword evidence="3" id="KW-0547">Nucleotide-binding</keyword>
<dbReference type="InterPro" id="IPR036640">
    <property type="entry name" value="ABC1_TM_sf"/>
</dbReference>
<evidence type="ECO:0000256" key="5">
    <source>
        <dbReference type="ARBA" id="ARBA00022989"/>
    </source>
</evidence>
<sequence length="573" mass="60346">MPVEPSPRPLPVERSRDLDRTPPFDPRLLRYSRSARRYAVAIAAFSVGTVVAVIAGAVALAGLLGELVTDPASRTFGAQAVHLSVIAAAFAARVLTTYLQERYAHRAALATIAELRSAAVDALTDARRTSPHALAADRDRSSTVLLRGLDALVDYLSDYVPALLSTVVITPLVVIVIGWADWPSAVIVVVTIPLIPLFMVLIGLLTRDRTRRRLNAMSNQSSQLLDLLTGLPTLRAIGRAVGPSRRVDELGRDFSRTTMSSLRIAFLSGAALELLATLSVALVAVGIGLRLVFGDMSLYAGVLALVLAPEAYLPLRRIGQAFHAAQDGMEASREVLDVCARTGRPTGTQRIDVAGAPIDLHRVGVATRDGFTPHGVTARCAPGRVTVVAGPNGSGKSTLLSVILGLTTPDEGTVRIGGVDVHELAPDDYHAQVAWLPQHPLIVPGTVEENLAVFGAGDDVATDRAARAVAFDEVLADLPNGAATVLGSDGSGLSAGQRQRLALVRVLASDAPLVLLDEPTAHLDADTAERVLDAIVARAADGATVVVVAHRAAVLRIADTVVDVRREVVDATR</sequence>
<evidence type="ECO:0000256" key="1">
    <source>
        <dbReference type="ARBA" id="ARBA00004651"/>
    </source>
</evidence>
<dbReference type="PROSITE" id="PS50893">
    <property type="entry name" value="ABC_TRANSPORTER_2"/>
    <property type="match status" value="1"/>
</dbReference>
<dbReference type="Pfam" id="PF00005">
    <property type="entry name" value="ABC_tran"/>
    <property type="match status" value="1"/>
</dbReference>
<dbReference type="SUPFAM" id="SSF52540">
    <property type="entry name" value="P-loop containing nucleoside triphosphate hydrolases"/>
    <property type="match status" value="1"/>
</dbReference>
<dbReference type="SUPFAM" id="SSF90123">
    <property type="entry name" value="ABC transporter transmembrane region"/>
    <property type="match status" value="1"/>
</dbReference>
<dbReference type="GO" id="GO:0042883">
    <property type="term" value="P:cysteine transport"/>
    <property type="evidence" value="ECO:0007669"/>
    <property type="project" value="InterPro"/>
</dbReference>
<evidence type="ECO:0000256" key="6">
    <source>
        <dbReference type="ARBA" id="ARBA00023136"/>
    </source>
</evidence>
<dbReference type="GO" id="GO:0005524">
    <property type="term" value="F:ATP binding"/>
    <property type="evidence" value="ECO:0007669"/>
    <property type="project" value="UniProtKB-KW"/>
</dbReference>
<dbReference type="Gene3D" id="1.20.1560.10">
    <property type="entry name" value="ABC transporter type 1, transmembrane domain"/>
    <property type="match status" value="1"/>
</dbReference>
<dbReference type="Gene3D" id="3.40.50.300">
    <property type="entry name" value="P-loop containing nucleotide triphosphate hydrolases"/>
    <property type="match status" value="1"/>
</dbReference>
<dbReference type="Pfam" id="PF00664">
    <property type="entry name" value="ABC_membrane"/>
    <property type="match status" value="1"/>
</dbReference>
<dbReference type="InterPro" id="IPR014216">
    <property type="entry name" value="ABC_transptr_CydD"/>
</dbReference>
<dbReference type="CDD" id="cd18584">
    <property type="entry name" value="ABC_6TM_AarD_CydD"/>
    <property type="match status" value="1"/>
</dbReference>
<feature type="transmembrane region" description="Helical" evidence="8">
    <location>
        <begin position="76"/>
        <end position="96"/>
    </location>
</feature>
<dbReference type="NCBIfam" id="TIGR02857">
    <property type="entry name" value="CydD"/>
    <property type="match status" value="1"/>
</dbReference>
<accession>A0AA97CXA2</accession>
<feature type="domain" description="ABC transmembrane type-1" evidence="10">
    <location>
        <begin position="40"/>
        <end position="327"/>
    </location>
</feature>
<evidence type="ECO:0000256" key="4">
    <source>
        <dbReference type="ARBA" id="ARBA00022840"/>
    </source>
</evidence>
<feature type="transmembrane region" description="Helical" evidence="8">
    <location>
        <begin position="38"/>
        <end position="64"/>
    </location>
</feature>
<keyword evidence="5 8" id="KW-1133">Transmembrane helix</keyword>
<feature type="transmembrane region" description="Helical" evidence="8">
    <location>
        <begin position="185"/>
        <end position="205"/>
    </location>
</feature>
<dbReference type="InterPro" id="IPR011527">
    <property type="entry name" value="ABC1_TM_dom"/>
</dbReference>
<keyword evidence="4 11" id="KW-0067">ATP-binding</keyword>
<evidence type="ECO:0000256" key="8">
    <source>
        <dbReference type="SAM" id="Phobius"/>
    </source>
</evidence>
<evidence type="ECO:0000313" key="11">
    <source>
        <dbReference type="EMBL" id="WOC12875.1"/>
    </source>
</evidence>
<dbReference type="SMART" id="SM00382">
    <property type="entry name" value="AAA"/>
    <property type="match status" value="1"/>
</dbReference>
<dbReference type="GO" id="GO:0140359">
    <property type="term" value="F:ABC-type transporter activity"/>
    <property type="evidence" value="ECO:0007669"/>
    <property type="project" value="InterPro"/>
</dbReference>
<dbReference type="InterPro" id="IPR027417">
    <property type="entry name" value="P-loop_NTPase"/>
</dbReference>
<evidence type="ECO:0000259" key="9">
    <source>
        <dbReference type="PROSITE" id="PS50893"/>
    </source>
</evidence>
<reference evidence="11" key="1">
    <citation type="submission" date="2023-06" db="EMBL/GenBank/DDBJ databases">
        <title>Gordonia sp. nov. and Pseudochrobactrum sp. nov., two species isolated from the burying beetle Nicrophorus vespilloides.</title>
        <authorList>
            <person name="Poehlein A."/>
            <person name="Guzman J."/>
            <person name="Daniel R."/>
            <person name="Vilcinskas A."/>
        </authorList>
    </citation>
    <scope>NUCLEOTIDE SEQUENCE</scope>
    <source>
        <strain evidence="11">MP11Mi</strain>
    </source>
</reference>